<dbReference type="AlphaFoldDB" id="A0A9W6W991"/>
<keyword evidence="3" id="KW-1185">Reference proteome</keyword>
<dbReference type="SUPFAM" id="SSF53474">
    <property type="entry name" value="alpha/beta-Hydrolases"/>
    <property type="match status" value="1"/>
</dbReference>
<sequence length="307" mass="32347">MSFFDDPAIHPGFIAANRPRVTAAGLDPAAYERVTAAIGHVRDWPDVLAAAGAAEPDARQAALWHHFATIVPSPDITGVSRRAAELMLTATGGTPVTDDHPEEGFRGVLRGEGPLVVLVPGMNSSAVEFTGVADELLRHGLSVLAIDGPGQASAPGRWQPEFERVVTRAMDAVGAATAGVWAMSMGGWLGLRAAAHQPRVRALVAVSGPAALDYDAFVPYVAETFDLRTGGRGREFAASVDASSLTLGVPVRVVEGGRDAIPGVTPLTDFGRRHDGLLVVEEGNHLIEEHRDEWLPQTAAWLRTAAA</sequence>
<dbReference type="Gene3D" id="3.40.50.1820">
    <property type="entry name" value="alpha/beta hydrolase"/>
    <property type="match status" value="1"/>
</dbReference>
<dbReference type="EMBL" id="BSTX01000001">
    <property type="protein sequence ID" value="GLZ77271.1"/>
    <property type="molecule type" value="Genomic_DNA"/>
</dbReference>
<gene>
    <name evidence="2" type="ORF">Afil01_20780</name>
</gene>
<comment type="caution">
    <text evidence="2">The sequence shown here is derived from an EMBL/GenBank/DDBJ whole genome shotgun (WGS) entry which is preliminary data.</text>
</comment>
<dbReference type="RefSeq" id="WP_285662400.1">
    <property type="nucleotide sequence ID" value="NZ_BSTX01000001.1"/>
</dbReference>
<evidence type="ECO:0000313" key="2">
    <source>
        <dbReference type="EMBL" id="GLZ77271.1"/>
    </source>
</evidence>
<protein>
    <recommendedName>
        <fullName evidence="1">AB hydrolase-1 domain-containing protein</fullName>
    </recommendedName>
</protein>
<evidence type="ECO:0000313" key="3">
    <source>
        <dbReference type="Proteomes" id="UP001165079"/>
    </source>
</evidence>
<proteinExistence type="predicted"/>
<dbReference type="GO" id="GO:0003824">
    <property type="term" value="F:catalytic activity"/>
    <property type="evidence" value="ECO:0007669"/>
    <property type="project" value="UniProtKB-ARBA"/>
</dbReference>
<dbReference type="InterPro" id="IPR000073">
    <property type="entry name" value="AB_hydrolase_1"/>
</dbReference>
<evidence type="ECO:0000259" key="1">
    <source>
        <dbReference type="Pfam" id="PF00561"/>
    </source>
</evidence>
<dbReference type="InterPro" id="IPR029058">
    <property type="entry name" value="AB_hydrolase_fold"/>
</dbReference>
<name>A0A9W6W991_9ACTN</name>
<feature type="domain" description="AB hydrolase-1" evidence="1">
    <location>
        <begin position="114"/>
        <end position="238"/>
    </location>
</feature>
<accession>A0A9W6W991</accession>
<reference evidence="2" key="1">
    <citation type="submission" date="2023-03" db="EMBL/GenBank/DDBJ databases">
        <title>Actinorhabdospora filicis NBRC 111898.</title>
        <authorList>
            <person name="Ichikawa N."/>
            <person name="Sato H."/>
            <person name="Tonouchi N."/>
        </authorList>
    </citation>
    <scope>NUCLEOTIDE SEQUENCE</scope>
    <source>
        <strain evidence="2">NBRC 111898</strain>
    </source>
</reference>
<organism evidence="2 3">
    <name type="scientific">Actinorhabdospora filicis</name>
    <dbReference type="NCBI Taxonomy" id="1785913"/>
    <lineage>
        <taxon>Bacteria</taxon>
        <taxon>Bacillati</taxon>
        <taxon>Actinomycetota</taxon>
        <taxon>Actinomycetes</taxon>
        <taxon>Micromonosporales</taxon>
        <taxon>Micromonosporaceae</taxon>
        <taxon>Actinorhabdospora</taxon>
    </lineage>
</organism>
<dbReference type="Pfam" id="PF00561">
    <property type="entry name" value="Abhydrolase_1"/>
    <property type="match status" value="1"/>
</dbReference>
<dbReference type="Proteomes" id="UP001165079">
    <property type="component" value="Unassembled WGS sequence"/>
</dbReference>